<organism evidence="1 2">
    <name type="scientific">Odynerus spinipes</name>
    <dbReference type="NCBI Taxonomy" id="1348599"/>
    <lineage>
        <taxon>Eukaryota</taxon>
        <taxon>Metazoa</taxon>
        <taxon>Ecdysozoa</taxon>
        <taxon>Arthropoda</taxon>
        <taxon>Hexapoda</taxon>
        <taxon>Insecta</taxon>
        <taxon>Pterygota</taxon>
        <taxon>Neoptera</taxon>
        <taxon>Endopterygota</taxon>
        <taxon>Hymenoptera</taxon>
        <taxon>Apocrita</taxon>
        <taxon>Aculeata</taxon>
        <taxon>Vespoidea</taxon>
        <taxon>Vespidae</taxon>
        <taxon>Eumeninae</taxon>
        <taxon>Odynerus</taxon>
    </lineage>
</organism>
<evidence type="ECO:0000313" key="2">
    <source>
        <dbReference type="Proteomes" id="UP001258017"/>
    </source>
</evidence>
<keyword evidence="2" id="KW-1185">Reference proteome</keyword>
<dbReference type="EMBL" id="JAIFRP010000021">
    <property type="protein sequence ID" value="KAK2585718.1"/>
    <property type="molecule type" value="Genomic_DNA"/>
</dbReference>
<protein>
    <submittedName>
        <fullName evidence="1">Uncharacterized protein</fullName>
    </submittedName>
</protein>
<dbReference type="AlphaFoldDB" id="A0AAD9RU37"/>
<evidence type="ECO:0000313" key="1">
    <source>
        <dbReference type="EMBL" id="KAK2585718.1"/>
    </source>
</evidence>
<dbReference type="Proteomes" id="UP001258017">
    <property type="component" value="Unassembled WGS sequence"/>
</dbReference>
<sequence>MRRKTWGRIGKMKYKNQCCVGEPRVYGGGVASTSVCRARRKIPKKYREVTAMTPKPGLLGSVRMYIGISTERSRVEIPEVTYPPTTVVKYAKHVIAWSERIRIRKKYRFAEERDEIPKEHTNIAISRLAIESDELELRRKLEDAAEFSFFHPYLPTYLLTRGSYACAGTRDWIRPRVRLNIPGTSAISNMILQMRRT</sequence>
<gene>
    <name evidence="1" type="ORF">KPH14_010331</name>
</gene>
<accession>A0AAD9RU37</accession>
<comment type="caution">
    <text evidence="1">The sequence shown here is derived from an EMBL/GenBank/DDBJ whole genome shotgun (WGS) entry which is preliminary data.</text>
</comment>
<proteinExistence type="predicted"/>
<reference evidence="1" key="2">
    <citation type="journal article" date="2023" name="Commun. Biol.">
        <title>Intrasexual cuticular hydrocarbon dimorphism in a wasp sheds light on hydrocarbon biosynthesis genes in Hymenoptera.</title>
        <authorList>
            <person name="Moris V.C."/>
            <person name="Podsiadlowski L."/>
            <person name="Martin S."/>
            <person name="Oeyen J.P."/>
            <person name="Donath A."/>
            <person name="Petersen M."/>
            <person name="Wilbrandt J."/>
            <person name="Misof B."/>
            <person name="Liedtke D."/>
            <person name="Thamm M."/>
            <person name="Scheiner R."/>
            <person name="Schmitt T."/>
            <person name="Niehuis O."/>
        </authorList>
    </citation>
    <scope>NUCLEOTIDE SEQUENCE</scope>
    <source>
        <strain evidence="1">GBR_01_08_01A</strain>
    </source>
</reference>
<reference evidence="1" key="1">
    <citation type="submission" date="2021-08" db="EMBL/GenBank/DDBJ databases">
        <authorList>
            <person name="Misof B."/>
            <person name="Oliver O."/>
            <person name="Podsiadlowski L."/>
            <person name="Donath A."/>
            <person name="Peters R."/>
            <person name="Mayer C."/>
            <person name="Rust J."/>
            <person name="Gunkel S."/>
            <person name="Lesny P."/>
            <person name="Martin S."/>
            <person name="Oeyen J.P."/>
            <person name="Petersen M."/>
            <person name="Panagiotis P."/>
            <person name="Wilbrandt J."/>
            <person name="Tanja T."/>
        </authorList>
    </citation>
    <scope>NUCLEOTIDE SEQUENCE</scope>
    <source>
        <strain evidence="1">GBR_01_08_01A</strain>
        <tissue evidence="1">Thorax + abdomen</tissue>
    </source>
</reference>
<name>A0AAD9RU37_9HYME</name>